<dbReference type="Pfam" id="PF00664">
    <property type="entry name" value="ABC_membrane"/>
    <property type="match status" value="2"/>
</dbReference>
<dbReference type="CDD" id="cd03244">
    <property type="entry name" value="ABCC_MRP_domain2"/>
    <property type="match status" value="1"/>
</dbReference>
<dbReference type="SUPFAM" id="SSF52540">
    <property type="entry name" value="P-loop containing nucleoside triphosphate hydrolases"/>
    <property type="match status" value="2"/>
</dbReference>
<dbReference type="Pfam" id="PF24357">
    <property type="entry name" value="TMD0_ABC"/>
    <property type="match status" value="1"/>
</dbReference>
<feature type="transmembrane region" description="Helical" evidence="11">
    <location>
        <begin position="92"/>
        <end position="114"/>
    </location>
</feature>
<feature type="transmembrane region" description="Helical" evidence="11">
    <location>
        <begin position="1203"/>
        <end position="1226"/>
    </location>
</feature>
<organism evidence="14 15">
    <name type="scientific">Aspergillus sclerotialis</name>
    <dbReference type="NCBI Taxonomy" id="2070753"/>
    <lineage>
        <taxon>Eukaryota</taxon>
        <taxon>Fungi</taxon>
        <taxon>Dikarya</taxon>
        <taxon>Ascomycota</taxon>
        <taxon>Pezizomycotina</taxon>
        <taxon>Eurotiomycetes</taxon>
        <taxon>Eurotiomycetidae</taxon>
        <taxon>Eurotiales</taxon>
        <taxon>Aspergillaceae</taxon>
        <taxon>Aspergillus</taxon>
        <taxon>Aspergillus subgen. Polypaecilum</taxon>
    </lineage>
</organism>
<dbReference type="PROSITE" id="PS00211">
    <property type="entry name" value="ABC_TRANSPORTER_1"/>
    <property type="match status" value="2"/>
</dbReference>
<dbReference type="PANTHER" id="PTHR24223:SF443">
    <property type="entry name" value="MULTIDRUG-RESISTANCE LIKE PROTEIN 1, ISOFORM I"/>
    <property type="match status" value="1"/>
</dbReference>
<dbReference type="GO" id="GO:0016887">
    <property type="term" value="F:ATP hydrolysis activity"/>
    <property type="evidence" value="ECO:0007669"/>
    <property type="project" value="InterPro"/>
</dbReference>
<feature type="transmembrane region" description="Helical" evidence="11">
    <location>
        <begin position="59"/>
        <end position="80"/>
    </location>
</feature>
<reference evidence="15" key="1">
    <citation type="submission" date="2017-02" db="EMBL/GenBank/DDBJ databases">
        <authorList>
            <person name="Tafer H."/>
            <person name="Lopandic K."/>
        </authorList>
    </citation>
    <scope>NUCLEOTIDE SEQUENCE [LARGE SCALE GENOMIC DNA]</scope>
    <source>
        <strain evidence="15">CBS 366.77</strain>
    </source>
</reference>
<feature type="domain" description="ABC transmembrane type-1" evidence="13">
    <location>
        <begin position="976"/>
        <end position="1257"/>
    </location>
</feature>
<dbReference type="FunFam" id="1.20.1560.10:FF:000001">
    <property type="entry name" value="ATP-binding cassette subfamily C member 1"/>
    <property type="match status" value="1"/>
</dbReference>
<name>A0A3A2ZH41_9EURO</name>
<dbReference type="GO" id="GO:0005524">
    <property type="term" value="F:ATP binding"/>
    <property type="evidence" value="ECO:0007669"/>
    <property type="project" value="UniProtKB-KW"/>
</dbReference>
<dbReference type="FunFam" id="3.40.50.300:FF:004222">
    <property type="entry name" value="Os02g0288700 protein"/>
    <property type="match status" value="1"/>
</dbReference>
<keyword evidence="7" id="KW-0067">ATP-binding</keyword>
<keyword evidence="2" id="KW-0813">Transport</keyword>
<dbReference type="EMBL" id="MVGC01000174">
    <property type="protein sequence ID" value="RJE22326.1"/>
    <property type="molecule type" value="Genomic_DNA"/>
</dbReference>
<dbReference type="InterPro" id="IPR050173">
    <property type="entry name" value="ABC_transporter_C-like"/>
</dbReference>
<dbReference type="Pfam" id="PF00005">
    <property type="entry name" value="ABC_tran"/>
    <property type="match status" value="2"/>
</dbReference>
<feature type="transmembrane region" description="Helical" evidence="11">
    <location>
        <begin position="1099"/>
        <end position="1125"/>
    </location>
</feature>
<evidence type="ECO:0000256" key="10">
    <source>
        <dbReference type="SAM" id="MobiDB-lite"/>
    </source>
</evidence>
<comment type="subcellular location">
    <subcellularLocation>
        <location evidence="1">Vacuole membrane</location>
        <topology evidence="1">Multi-pass membrane protein</topology>
    </subcellularLocation>
</comment>
<feature type="transmembrane region" description="Helical" evidence="11">
    <location>
        <begin position="345"/>
        <end position="367"/>
    </location>
</feature>
<feature type="region of interest" description="Disordered" evidence="10">
    <location>
        <begin position="853"/>
        <end position="949"/>
    </location>
</feature>
<sequence length="1542" mass="172900">MLDGNSQAFLGDSQPGFSPSPTSSVHSQSPQRQPFCPDIEGWGPISPFRFDLTPCFLDFVVSLVAAWGLFMGAGAIWFLLRKRIPQPISKDWHFYTKLVILSALILATALQAALQVETYPQNWLVDFRFWNSVLTLASLGVIFTVQYYEHWRSRQPNGVVLVYWVFYLIAHGIKLRSLVTRKAYENRLPYFLTFNISLGLALLEFVLEYFVPKKQSAYDALGDEDECPYEYADIFSVLTFSWMTPMMKFGYKNFLTQDDLWNLRQRDTTRSTVSSLQEHWENELKKKKPSLWKALFKAYGGPYMRGAMIKTFSDVFNFMQPQLLRILINWVDSYRTDQPQPAIRGVAIALTMFIVSVLQTMCLHQYFQRAFDAGMRVKSGLTALIYAKSLRLSSEGRSNKTTGDIVNHMAVDQQRLSDLTQFGMQLWSAPFQITLCMLSLYQLLGVSMFAGIAVMILMIPLNGSIARMMKRLQIVQMHNKDSRTRLMTEILNNMKSIKLYAWNNAFMNKLSHIRNDLELNTLRKIGATQSIANFSWQSTPFLVSCSTFTVFVLTDSRSLTTGIVFPALTLFNLLTFPLSILPIVITSIIEASVAVRRLTDYFSAEELQTDAVTYEDPVSHVGDESVRVRDASFTWNRYQGAHVLENIDFSARKGELSCILGRVGAGKSSMLQALLGDLWRVHGEVTVRGRVAYVAQSAWVMNASVRENIVFGHRWDPEFYDLTVEACALLDDFRNLPDGDQTEVGERGISLSGGQKARLTLARAVYARADVYLLDDVLSAVDQHVGRHIINKVLGHNGILSTKTRILATNAITVLKEADFICLLRDRKLIEKGTYEQLLAMKGEVANIVRTTMNESDDEGSGTDESRELASPESSESTTVVGGQGSDTSDIDEAEDQIGTLAPIRSGADTRRRTSTVTLRRASMASWQGPRRKLGDEENALKTKQTQETSQQGKVKWSVYGEYAKNSNIVAVGFYLLALLASQTSQVAGNFWLKQWSEVNEATAANPNVGKFIGVYLAFGMGASVLVIFQNLILWIFCSIEASRKLHERMAFSIFRSPMSFFETTPSGRILNRFSSDVYRIDEVLARTFNMLFANSARAIFTMIVIAVSTPAFILMIVPLSYVYLSYQKYYLRTSRELKRLDSITRSPIYAHFQESLGGVSTIRAYRQEDRFTLENEWRMDANLRAYFPSISANRWLAVRLEFIGSMIILSSAVLSIISVSTGTGLSAGMVGLAMSYALQITQSLNWIVRQTVEVETNIVSVERVLEYASLPSEAPEVMFKNRPAMGWPAQGAVSFKNYSTRYREGLDLVLKDINLDIKPHEKIGVVGRTGAGKSSLTLALFRIIEPLAGGISIDDLNISSIGLFDLRGRLAIIPQDPAMFEGTVRDNLDPRHVHDDTELWSVLEHARLKEFVSQMDGQLDGQVQEGGSNLSQGQRQLVSLARALLTPSNILVLDEATAAVDVETDALLQRTLRSSVFQDRTIITIAHRINTIIDSDRIVVLDKGRVAEFDTPAELIKQGGKFYELAKEAGLLDGDGLAISQ</sequence>
<dbReference type="CDD" id="cd18603">
    <property type="entry name" value="ABC_6TM_MRP1_2_3_6_D2_like"/>
    <property type="match status" value="1"/>
</dbReference>
<feature type="transmembrane region" description="Helical" evidence="11">
    <location>
        <begin position="191"/>
        <end position="211"/>
    </location>
</feature>
<dbReference type="InterPro" id="IPR056227">
    <property type="entry name" value="TMD0_ABC"/>
</dbReference>
<comment type="caution">
    <text evidence="14">The sequence shown here is derived from an EMBL/GenBank/DDBJ whole genome shotgun (WGS) entry which is preliminary data.</text>
</comment>
<evidence type="ECO:0000256" key="5">
    <source>
        <dbReference type="ARBA" id="ARBA00022737"/>
    </source>
</evidence>
<evidence type="ECO:0000256" key="11">
    <source>
        <dbReference type="SAM" id="Phobius"/>
    </source>
</evidence>
<dbReference type="InterPro" id="IPR003593">
    <property type="entry name" value="AAA+_ATPase"/>
</dbReference>
<dbReference type="InterPro" id="IPR036640">
    <property type="entry name" value="ABC1_TM_sf"/>
</dbReference>
<dbReference type="GO" id="GO:0000329">
    <property type="term" value="C:fungal-type vacuole membrane"/>
    <property type="evidence" value="ECO:0007669"/>
    <property type="project" value="UniProtKB-ARBA"/>
</dbReference>
<evidence type="ECO:0000259" key="12">
    <source>
        <dbReference type="PROSITE" id="PS50893"/>
    </source>
</evidence>
<feature type="transmembrane region" description="Helical" evidence="11">
    <location>
        <begin position="1013"/>
        <end position="1040"/>
    </location>
</feature>
<dbReference type="PROSITE" id="PS50929">
    <property type="entry name" value="ABC_TM1F"/>
    <property type="match status" value="2"/>
</dbReference>
<evidence type="ECO:0000256" key="6">
    <source>
        <dbReference type="ARBA" id="ARBA00022741"/>
    </source>
</evidence>
<dbReference type="CDD" id="cd18595">
    <property type="entry name" value="ABC_6TM_MRP1_2_3_6_D1_like"/>
    <property type="match status" value="1"/>
</dbReference>
<evidence type="ECO:0000259" key="13">
    <source>
        <dbReference type="PROSITE" id="PS50929"/>
    </source>
</evidence>
<keyword evidence="5" id="KW-0677">Repeat</keyword>
<feature type="transmembrane region" description="Helical" evidence="11">
    <location>
        <begin position="160"/>
        <end position="179"/>
    </location>
</feature>
<feature type="transmembrane region" description="Helical" evidence="11">
    <location>
        <begin position="563"/>
        <end position="589"/>
    </location>
</feature>
<feature type="transmembrane region" description="Helical" evidence="11">
    <location>
        <begin position="440"/>
        <end position="461"/>
    </location>
</feature>
<feature type="compositionally biased region" description="Low complexity" evidence="10">
    <location>
        <begin position="19"/>
        <end position="30"/>
    </location>
</feature>
<keyword evidence="3" id="KW-0926">Vacuole</keyword>
<keyword evidence="6" id="KW-0547">Nucleotide-binding</keyword>
<accession>A0A3A2ZH41</accession>
<feature type="domain" description="ABC transporter" evidence="12">
    <location>
        <begin position="626"/>
        <end position="851"/>
    </location>
</feature>
<keyword evidence="15" id="KW-1185">Reference proteome</keyword>
<dbReference type="FunFam" id="3.40.50.300:FF:000565">
    <property type="entry name" value="ABC bile acid transporter"/>
    <property type="match status" value="1"/>
</dbReference>
<feature type="transmembrane region" description="Helical" evidence="11">
    <location>
        <begin position="531"/>
        <end position="551"/>
    </location>
</feature>
<evidence type="ECO:0000256" key="9">
    <source>
        <dbReference type="ARBA" id="ARBA00023136"/>
    </source>
</evidence>
<dbReference type="InterPro" id="IPR011527">
    <property type="entry name" value="ABC1_TM_dom"/>
</dbReference>
<keyword evidence="9 11" id="KW-0472">Membrane</keyword>
<feature type="domain" description="ABC transporter" evidence="12">
    <location>
        <begin position="1294"/>
        <end position="1529"/>
    </location>
</feature>
<evidence type="ECO:0000256" key="8">
    <source>
        <dbReference type="ARBA" id="ARBA00022989"/>
    </source>
</evidence>
<gene>
    <name evidence="14" type="ORF">PHISCL_05334</name>
</gene>
<evidence type="ECO:0000256" key="7">
    <source>
        <dbReference type="ARBA" id="ARBA00022840"/>
    </source>
</evidence>
<dbReference type="PROSITE" id="PS50893">
    <property type="entry name" value="ABC_TRANSPORTER_2"/>
    <property type="match status" value="2"/>
</dbReference>
<dbReference type="SUPFAM" id="SSF90123">
    <property type="entry name" value="ABC transporter transmembrane region"/>
    <property type="match status" value="2"/>
</dbReference>
<evidence type="ECO:0000256" key="3">
    <source>
        <dbReference type="ARBA" id="ARBA00022554"/>
    </source>
</evidence>
<evidence type="ECO:0000256" key="1">
    <source>
        <dbReference type="ARBA" id="ARBA00004128"/>
    </source>
</evidence>
<dbReference type="PANTHER" id="PTHR24223">
    <property type="entry name" value="ATP-BINDING CASSETTE SUB-FAMILY C"/>
    <property type="match status" value="1"/>
</dbReference>
<evidence type="ECO:0000313" key="15">
    <source>
        <dbReference type="Proteomes" id="UP000266188"/>
    </source>
</evidence>
<dbReference type="Gene3D" id="3.40.50.300">
    <property type="entry name" value="P-loop containing nucleotide triphosphate hydrolases"/>
    <property type="match status" value="2"/>
</dbReference>
<dbReference type="SMART" id="SM00382">
    <property type="entry name" value="AAA"/>
    <property type="match status" value="2"/>
</dbReference>
<feature type="compositionally biased region" description="Polar residues" evidence="10">
    <location>
        <begin position="872"/>
        <end position="881"/>
    </location>
</feature>
<dbReference type="CDD" id="cd03250">
    <property type="entry name" value="ABCC_MRP_domain1"/>
    <property type="match status" value="1"/>
</dbReference>
<evidence type="ECO:0000313" key="14">
    <source>
        <dbReference type="EMBL" id="RJE22326.1"/>
    </source>
</evidence>
<dbReference type="FunFam" id="1.20.1560.10:FF:000020">
    <property type="entry name" value="ABC metal ion transporter"/>
    <property type="match status" value="1"/>
</dbReference>
<evidence type="ECO:0000256" key="2">
    <source>
        <dbReference type="ARBA" id="ARBA00022448"/>
    </source>
</evidence>
<dbReference type="InterPro" id="IPR027417">
    <property type="entry name" value="P-loop_NTPase"/>
</dbReference>
<keyword evidence="8 11" id="KW-1133">Transmembrane helix</keyword>
<dbReference type="Gene3D" id="1.20.1560.10">
    <property type="entry name" value="ABC transporter type 1, transmembrane domain"/>
    <property type="match status" value="2"/>
</dbReference>
<keyword evidence="4 11" id="KW-0812">Transmembrane</keyword>
<proteinExistence type="predicted"/>
<protein>
    <submittedName>
        <fullName evidence="14">Metal resistance protein YCF1</fullName>
    </submittedName>
</protein>
<feature type="domain" description="ABC transmembrane type-1" evidence="13">
    <location>
        <begin position="312"/>
        <end position="590"/>
    </location>
</feature>
<dbReference type="InterPro" id="IPR003439">
    <property type="entry name" value="ABC_transporter-like_ATP-bd"/>
</dbReference>
<feature type="transmembrane region" description="Helical" evidence="11">
    <location>
        <begin position="129"/>
        <end position="148"/>
    </location>
</feature>
<dbReference type="GO" id="GO:0140359">
    <property type="term" value="F:ABC-type transporter activity"/>
    <property type="evidence" value="ECO:0007669"/>
    <property type="project" value="InterPro"/>
</dbReference>
<dbReference type="STRING" id="2070753.A0A3A2ZH41"/>
<dbReference type="OrthoDB" id="6500128at2759"/>
<evidence type="ECO:0000256" key="4">
    <source>
        <dbReference type="ARBA" id="ARBA00022692"/>
    </source>
</evidence>
<dbReference type="InterPro" id="IPR017871">
    <property type="entry name" value="ABC_transporter-like_CS"/>
</dbReference>
<dbReference type="Proteomes" id="UP000266188">
    <property type="component" value="Unassembled WGS sequence"/>
</dbReference>
<feature type="region of interest" description="Disordered" evidence="10">
    <location>
        <begin position="11"/>
        <end position="33"/>
    </location>
</feature>